<feature type="modified residue" description="4-aspartylphosphate" evidence="2">
    <location>
        <position position="143"/>
    </location>
</feature>
<evidence type="ECO:0000313" key="5">
    <source>
        <dbReference type="EMBL" id="WOB08124.1"/>
    </source>
</evidence>
<dbReference type="Proteomes" id="UP001303946">
    <property type="component" value="Chromosome"/>
</dbReference>
<dbReference type="InterPro" id="IPR050595">
    <property type="entry name" value="Bact_response_regulator"/>
</dbReference>
<evidence type="ECO:0000256" key="3">
    <source>
        <dbReference type="SAM" id="MobiDB-lite"/>
    </source>
</evidence>
<evidence type="ECO:0000259" key="4">
    <source>
        <dbReference type="PROSITE" id="PS50110"/>
    </source>
</evidence>
<dbReference type="Gene3D" id="3.40.50.2300">
    <property type="match status" value="1"/>
</dbReference>
<name>A0ABZ0CT32_9BURK</name>
<dbReference type="Gene3D" id="1.10.1660.10">
    <property type="match status" value="1"/>
</dbReference>
<keyword evidence="1 2" id="KW-0597">Phosphoprotein</keyword>
<sequence length="210" mass="22714">MPPSTRSPHDKTTTRSASAPPRTYSTAYVAQRLGISIPTVQRWVDAGRLKAWKTPGGHRRIDAASADRLFETQAAPVEADIEPVPNGAESLSVVIVEDNAEESGILRELVGAALPQAQVKVFDSGIQALVAIGQHAPDVFVTDIVMPHMNGAEMLRQLSTQCVVRPRLIVAVSSFGEKRLAELGELPPQVHFVGKPVDREPFIALLRGMQ</sequence>
<dbReference type="PANTHER" id="PTHR44591:SF3">
    <property type="entry name" value="RESPONSE REGULATORY DOMAIN-CONTAINING PROTEIN"/>
    <property type="match status" value="1"/>
</dbReference>
<dbReference type="SUPFAM" id="SSF52172">
    <property type="entry name" value="CheY-like"/>
    <property type="match status" value="1"/>
</dbReference>
<dbReference type="InterPro" id="IPR010093">
    <property type="entry name" value="SinI_DNA-bd"/>
</dbReference>
<dbReference type="Pfam" id="PF00072">
    <property type="entry name" value="Response_reg"/>
    <property type="match status" value="1"/>
</dbReference>
<dbReference type="SUPFAM" id="SSF46955">
    <property type="entry name" value="Putative DNA-binding domain"/>
    <property type="match status" value="1"/>
</dbReference>
<gene>
    <name evidence="5" type="ORF">RXV79_24885</name>
</gene>
<keyword evidence="6" id="KW-1185">Reference proteome</keyword>
<evidence type="ECO:0000313" key="6">
    <source>
        <dbReference type="Proteomes" id="UP001303946"/>
    </source>
</evidence>
<dbReference type="PROSITE" id="PS50110">
    <property type="entry name" value="RESPONSE_REGULATORY"/>
    <property type="match status" value="1"/>
</dbReference>
<dbReference type="NCBIfam" id="TIGR01764">
    <property type="entry name" value="excise"/>
    <property type="match status" value="1"/>
</dbReference>
<dbReference type="PANTHER" id="PTHR44591">
    <property type="entry name" value="STRESS RESPONSE REGULATOR PROTEIN 1"/>
    <property type="match status" value="1"/>
</dbReference>
<dbReference type="InterPro" id="IPR001789">
    <property type="entry name" value="Sig_transdc_resp-reg_receiver"/>
</dbReference>
<dbReference type="CDD" id="cd04762">
    <property type="entry name" value="HTH_MerR-trunc"/>
    <property type="match status" value="1"/>
</dbReference>
<proteinExistence type="predicted"/>
<dbReference type="EMBL" id="CP136336">
    <property type="protein sequence ID" value="WOB08124.1"/>
    <property type="molecule type" value="Genomic_DNA"/>
</dbReference>
<feature type="domain" description="Response regulatory" evidence="4">
    <location>
        <begin position="92"/>
        <end position="210"/>
    </location>
</feature>
<dbReference type="InterPro" id="IPR041657">
    <property type="entry name" value="HTH_17"/>
</dbReference>
<reference evidence="5 6" key="1">
    <citation type="submission" date="2023-10" db="EMBL/GenBank/DDBJ databases">
        <title>Bacteria for the degradation of biodegradable plastic PBAT(Polybutylene adipate terephthalate).</title>
        <authorList>
            <person name="Weon H.-Y."/>
            <person name="Yeon J."/>
        </authorList>
    </citation>
    <scope>NUCLEOTIDE SEQUENCE [LARGE SCALE GENOMIC DNA]</scope>
    <source>
        <strain evidence="5 6">SBD 7-3</strain>
    </source>
</reference>
<dbReference type="InterPro" id="IPR011006">
    <property type="entry name" value="CheY-like_superfamily"/>
</dbReference>
<dbReference type="SMART" id="SM00448">
    <property type="entry name" value="REC"/>
    <property type="match status" value="1"/>
</dbReference>
<organism evidence="5 6">
    <name type="scientific">Piscinibacter gummiphilus</name>
    <dbReference type="NCBI Taxonomy" id="946333"/>
    <lineage>
        <taxon>Bacteria</taxon>
        <taxon>Pseudomonadati</taxon>
        <taxon>Pseudomonadota</taxon>
        <taxon>Betaproteobacteria</taxon>
        <taxon>Burkholderiales</taxon>
        <taxon>Sphaerotilaceae</taxon>
        <taxon>Piscinibacter</taxon>
    </lineage>
</organism>
<protein>
    <submittedName>
        <fullName evidence="5">Response regulator</fullName>
    </submittedName>
</protein>
<dbReference type="InterPro" id="IPR009061">
    <property type="entry name" value="DNA-bd_dom_put_sf"/>
</dbReference>
<evidence type="ECO:0000256" key="1">
    <source>
        <dbReference type="ARBA" id="ARBA00022553"/>
    </source>
</evidence>
<dbReference type="Pfam" id="PF12728">
    <property type="entry name" value="HTH_17"/>
    <property type="match status" value="1"/>
</dbReference>
<accession>A0ABZ0CT32</accession>
<dbReference type="RefSeq" id="WP_316700807.1">
    <property type="nucleotide sequence ID" value="NZ_CP136336.1"/>
</dbReference>
<feature type="region of interest" description="Disordered" evidence="3">
    <location>
        <begin position="1"/>
        <end position="23"/>
    </location>
</feature>
<evidence type="ECO:0000256" key="2">
    <source>
        <dbReference type="PROSITE-ProRule" id="PRU00169"/>
    </source>
</evidence>